<dbReference type="SMART" id="SM01144">
    <property type="entry name" value="DTW"/>
    <property type="match status" value="1"/>
</dbReference>
<dbReference type="PANTHER" id="PTHR21392">
    <property type="entry name" value="TRNA-URIDINE AMINOCARBOXYPROPYLTRANSFERASE 2"/>
    <property type="match status" value="1"/>
</dbReference>
<gene>
    <name evidence="6" type="ORF">FJZ47_04325</name>
</gene>
<proteinExistence type="predicted"/>
<evidence type="ECO:0000259" key="5">
    <source>
        <dbReference type="SMART" id="SM01144"/>
    </source>
</evidence>
<reference evidence="6" key="1">
    <citation type="submission" date="2019-03" db="EMBL/GenBank/DDBJ databases">
        <title>Lake Tanganyika Metagenome-Assembled Genomes (MAGs).</title>
        <authorList>
            <person name="Tran P."/>
        </authorList>
    </citation>
    <scope>NUCLEOTIDE SEQUENCE</scope>
    <source>
        <strain evidence="6">K_DeepCast_65m_m2_066</strain>
    </source>
</reference>
<keyword evidence="3" id="KW-0949">S-adenosyl-L-methionine</keyword>
<dbReference type="Pfam" id="PF03942">
    <property type="entry name" value="DTW"/>
    <property type="match status" value="1"/>
</dbReference>
<keyword evidence="2" id="KW-0808">Transferase</keyword>
<evidence type="ECO:0000256" key="1">
    <source>
        <dbReference type="ARBA" id="ARBA00012386"/>
    </source>
</evidence>
<evidence type="ECO:0000313" key="6">
    <source>
        <dbReference type="EMBL" id="MBM3223016.1"/>
    </source>
</evidence>
<dbReference type="EMBL" id="VGLS01000084">
    <property type="protein sequence ID" value="MBM3223016.1"/>
    <property type="molecule type" value="Genomic_DNA"/>
</dbReference>
<dbReference type="GO" id="GO:0016432">
    <property type="term" value="F:tRNA-uridine aminocarboxypropyltransferase activity"/>
    <property type="evidence" value="ECO:0007669"/>
    <property type="project" value="UniProtKB-EC"/>
</dbReference>
<keyword evidence="4" id="KW-0819">tRNA processing</keyword>
<evidence type="ECO:0000256" key="3">
    <source>
        <dbReference type="ARBA" id="ARBA00022691"/>
    </source>
</evidence>
<feature type="domain" description="DTW" evidence="5">
    <location>
        <begin position="24"/>
        <end position="216"/>
    </location>
</feature>
<dbReference type="PANTHER" id="PTHR21392:SF1">
    <property type="entry name" value="TRNA-URIDINE AMINOCARBOXYPROPYLTRANSFERASE"/>
    <property type="match status" value="1"/>
</dbReference>
<dbReference type="InterPro" id="IPR005636">
    <property type="entry name" value="DTW"/>
</dbReference>
<sequence>MLCLYHCGDRAMGTDGHTATRGYKLHRCATCYLPPGACVCAFTPRLHAPVQFWLLIHPDEYLKPTNTARLIGASMPHTRFFPWYRTAPPAELLTLLSDRHFLPYLLVPGGDTKLFTALSERPWLPDKIPAFLLLDGTWSQARKMRNRSPYLQGIPQMSLHPGTPSAYTLRRQRCAQHLSTVEVAIALLEQTGSPDAALLLQAYFKVFTAHAMAARHGHTVQQSLPEMAQLRIHSAQSPAAAAR</sequence>
<organism evidence="6 7">
    <name type="scientific">Tectimicrobiota bacterium</name>
    <dbReference type="NCBI Taxonomy" id="2528274"/>
    <lineage>
        <taxon>Bacteria</taxon>
        <taxon>Pseudomonadati</taxon>
        <taxon>Nitrospinota/Tectimicrobiota group</taxon>
        <taxon>Candidatus Tectimicrobiota</taxon>
    </lineage>
</organism>
<dbReference type="EC" id="2.5.1.25" evidence="1"/>
<dbReference type="InterPro" id="IPR039262">
    <property type="entry name" value="DTWD2/TAPT"/>
</dbReference>
<comment type="caution">
    <text evidence="6">The sequence shown here is derived from an EMBL/GenBank/DDBJ whole genome shotgun (WGS) entry which is preliminary data.</text>
</comment>
<accession>A0A937W0L4</accession>
<dbReference type="AlphaFoldDB" id="A0A937W0L4"/>
<evidence type="ECO:0000256" key="4">
    <source>
        <dbReference type="ARBA" id="ARBA00022694"/>
    </source>
</evidence>
<dbReference type="GO" id="GO:0008033">
    <property type="term" value="P:tRNA processing"/>
    <property type="evidence" value="ECO:0007669"/>
    <property type="project" value="UniProtKB-KW"/>
</dbReference>
<protein>
    <recommendedName>
        <fullName evidence="1">tRNA-uridine aminocarboxypropyltransferase</fullName>
        <ecNumber evidence="1">2.5.1.25</ecNumber>
    </recommendedName>
</protein>
<name>A0A937W0L4_UNCTE</name>
<evidence type="ECO:0000256" key="2">
    <source>
        <dbReference type="ARBA" id="ARBA00022679"/>
    </source>
</evidence>
<evidence type="ECO:0000313" key="7">
    <source>
        <dbReference type="Proteomes" id="UP000712673"/>
    </source>
</evidence>
<dbReference type="Proteomes" id="UP000712673">
    <property type="component" value="Unassembled WGS sequence"/>
</dbReference>